<evidence type="ECO:0000256" key="3">
    <source>
        <dbReference type="ARBA" id="ARBA00022692"/>
    </source>
</evidence>
<dbReference type="Gene3D" id="2.60.40.10">
    <property type="entry name" value="Immunoglobulins"/>
    <property type="match status" value="1"/>
</dbReference>
<evidence type="ECO:0000313" key="14">
    <source>
        <dbReference type="Proteomes" id="UP000715781"/>
    </source>
</evidence>
<dbReference type="PANTHER" id="PTHR13460:SF0">
    <property type="entry name" value="MALECTIN"/>
    <property type="match status" value="1"/>
</dbReference>
<evidence type="ECO:0000259" key="11">
    <source>
        <dbReference type="Pfam" id="PF07995"/>
    </source>
</evidence>
<evidence type="ECO:0000256" key="6">
    <source>
        <dbReference type="ARBA" id="ARBA00022989"/>
    </source>
</evidence>
<name>A0A951PYR3_9NOST</name>
<dbReference type="Gene3D" id="2.60.120.430">
    <property type="entry name" value="Galactose-binding lectin"/>
    <property type="match status" value="1"/>
</dbReference>
<dbReference type="InterPro" id="IPR012938">
    <property type="entry name" value="Glc/Sorbosone_DH"/>
</dbReference>
<dbReference type="InterPro" id="IPR011041">
    <property type="entry name" value="Quinoprot_gluc/sorb_DH_b-prop"/>
</dbReference>
<keyword evidence="7" id="KW-0472">Membrane</keyword>
<evidence type="ECO:0000259" key="12">
    <source>
        <dbReference type="Pfam" id="PF11721"/>
    </source>
</evidence>
<sequence length="796" mass="84813">MITDNNANAVTGKVIRIDTGATKSYTDTKGLVWEADKYFVGTSTTYSTTAPIGKTEDDALYQTERYGKNLAYQIPVTNGNYSVKLHFAENYWTDFNKRIFDVSLEGQKVFDDVDIFAKSKNAFFTGNNSALVLSAPTQTVTDGILNIDFAASVNNATISAIEVIALIGPQVVLQQTAGQTQVTEGATTGDNYSVVLNSKPTANVTINIVPGNQLSTNKTSLTFTPTNWNVAQTVTVKAVDDKVAEGAQTVNITHTITTTDSNYKSLSAPNLAVDIIDNDIVAISFSKKTVASVSQPTVGAWGPDGRFYVGTYNGEIKAYTFDQNYNVTATQTITTIKNLNNNQILGIAFNPYDTSGAPSIYVAHSKLYANNGGKGFPKTEKSVYSGEISILEGANFSQRKSLITGLPVSNHDHGINALTFDNKGDLYINVGGNTNAGITNDNIGGIPESPFSAAILKAEISKSNFNGQIKYELPNPLPPGYEIPSELTFNPADSQVFGDIAKVKSGVDVSVYASGLRNAFGAVYTTKGLIYATDNGYNSSFGDISTSATTQTPTTTNSAPDELNLIKAGEYYGHPNRNRGRSDNRQNTYYGAEKASVSGVYTAPLTTFSPSTNGIDEYRATTFQNQMRGNLIAQQWNGTFYNIKLSADGTKVQQTTTLTGVADGLDIKHGPGGAIVGVDLTDNSITVALPNDPSAVDPTVYDLFPWRAPAVGGNTFVIGGKNFGNLGNTKVSIGGQSASVKSVSDQRIIGTVPNFVGKQLIDPNANGLLDLVVNTNGKQSVMADVFLPLTGTAYFV</sequence>
<evidence type="ECO:0000256" key="5">
    <source>
        <dbReference type="ARBA" id="ARBA00022824"/>
    </source>
</evidence>
<dbReference type="SUPFAM" id="SSF49785">
    <property type="entry name" value="Galactose-binding domain-like"/>
    <property type="match status" value="1"/>
</dbReference>
<feature type="domain" description="IPT/TIG" evidence="10">
    <location>
        <begin position="698"/>
        <end position="781"/>
    </location>
</feature>
<dbReference type="InterPro" id="IPR011042">
    <property type="entry name" value="6-blade_b-propeller_TolB-like"/>
</dbReference>
<dbReference type="InterPro" id="IPR008979">
    <property type="entry name" value="Galactose-bd-like_sf"/>
</dbReference>
<keyword evidence="4" id="KW-0732">Signal</keyword>
<evidence type="ECO:0000313" key="13">
    <source>
        <dbReference type="EMBL" id="MBW4562405.1"/>
    </source>
</evidence>
<feature type="domain" description="Glucose/Sorbosone dehydrogenase" evidence="11">
    <location>
        <begin position="502"/>
        <end position="676"/>
    </location>
</feature>
<dbReference type="InterPro" id="IPR014756">
    <property type="entry name" value="Ig_E-set"/>
</dbReference>
<dbReference type="EMBL" id="JAHHHN010000007">
    <property type="protein sequence ID" value="MBW4562405.1"/>
    <property type="molecule type" value="Genomic_DNA"/>
</dbReference>
<dbReference type="SUPFAM" id="SSF81296">
    <property type="entry name" value="E set domains"/>
    <property type="match status" value="1"/>
</dbReference>
<accession>A0A951PYR3</accession>
<dbReference type="InterPro" id="IPR021720">
    <property type="entry name" value="Malectin_dom"/>
</dbReference>
<keyword evidence="8" id="KW-0325">Glycoprotein</keyword>
<dbReference type="AlphaFoldDB" id="A0A951PYR3"/>
<evidence type="ECO:0000256" key="8">
    <source>
        <dbReference type="ARBA" id="ARBA00023180"/>
    </source>
</evidence>
<keyword evidence="6" id="KW-1133">Transmembrane helix</keyword>
<dbReference type="GO" id="GO:0030246">
    <property type="term" value="F:carbohydrate binding"/>
    <property type="evidence" value="ECO:0007669"/>
    <property type="project" value="InterPro"/>
</dbReference>
<organism evidence="13 14">
    <name type="scientific">Mojavia pulchra JT2-VF2</name>
    <dbReference type="NCBI Taxonomy" id="287848"/>
    <lineage>
        <taxon>Bacteria</taxon>
        <taxon>Bacillati</taxon>
        <taxon>Cyanobacteriota</taxon>
        <taxon>Cyanophyceae</taxon>
        <taxon>Nostocales</taxon>
        <taxon>Nostocaceae</taxon>
    </lineage>
</organism>
<protein>
    <submittedName>
        <fullName evidence="13">PQQ-dependent sugar dehydrogenase</fullName>
    </submittedName>
</protein>
<reference evidence="13" key="1">
    <citation type="submission" date="2021-05" db="EMBL/GenBank/DDBJ databases">
        <authorList>
            <person name="Pietrasiak N."/>
            <person name="Ward R."/>
            <person name="Stajich J.E."/>
            <person name="Kurbessoian T."/>
        </authorList>
    </citation>
    <scope>NUCLEOTIDE SEQUENCE</scope>
    <source>
        <strain evidence="13">JT2-VF2</strain>
    </source>
</reference>
<dbReference type="InterPro" id="IPR039155">
    <property type="entry name" value="MLEC"/>
</dbReference>
<comment type="caution">
    <text evidence="13">The sequence shown here is derived from an EMBL/GenBank/DDBJ whole genome shotgun (WGS) entry which is preliminary data.</text>
</comment>
<dbReference type="Proteomes" id="UP000715781">
    <property type="component" value="Unassembled WGS sequence"/>
</dbReference>
<evidence type="ECO:0000256" key="4">
    <source>
        <dbReference type="ARBA" id="ARBA00022729"/>
    </source>
</evidence>
<feature type="domain" description="Malectin" evidence="12">
    <location>
        <begin position="14"/>
        <end position="161"/>
    </location>
</feature>
<dbReference type="PANTHER" id="PTHR13460">
    <property type="match status" value="1"/>
</dbReference>
<proteinExistence type="inferred from homology"/>
<reference evidence="13" key="2">
    <citation type="journal article" date="2022" name="Microbiol. Resour. Announc.">
        <title>Metagenome Sequencing to Explore Phylogenomics of Terrestrial Cyanobacteria.</title>
        <authorList>
            <person name="Ward R.D."/>
            <person name="Stajich J.E."/>
            <person name="Johansen J.R."/>
            <person name="Huntemann M."/>
            <person name="Clum A."/>
            <person name="Foster B."/>
            <person name="Foster B."/>
            <person name="Roux S."/>
            <person name="Palaniappan K."/>
            <person name="Varghese N."/>
            <person name="Mukherjee S."/>
            <person name="Reddy T.B.K."/>
            <person name="Daum C."/>
            <person name="Copeland A."/>
            <person name="Chen I.A."/>
            <person name="Ivanova N.N."/>
            <person name="Kyrpides N.C."/>
            <person name="Shapiro N."/>
            <person name="Eloe-Fadrosh E.A."/>
            <person name="Pietrasiak N."/>
        </authorList>
    </citation>
    <scope>NUCLEOTIDE SEQUENCE</scope>
    <source>
        <strain evidence="13">JT2-VF2</strain>
    </source>
</reference>
<evidence type="ECO:0000259" key="10">
    <source>
        <dbReference type="Pfam" id="PF01833"/>
    </source>
</evidence>
<dbReference type="GO" id="GO:0016020">
    <property type="term" value="C:membrane"/>
    <property type="evidence" value="ECO:0007669"/>
    <property type="project" value="TreeGrafter"/>
</dbReference>
<evidence type="ECO:0000256" key="7">
    <source>
        <dbReference type="ARBA" id="ARBA00023136"/>
    </source>
</evidence>
<evidence type="ECO:0000256" key="9">
    <source>
        <dbReference type="ARBA" id="ARBA00023277"/>
    </source>
</evidence>
<dbReference type="InterPro" id="IPR013783">
    <property type="entry name" value="Ig-like_fold"/>
</dbReference>
<dbReference type="CDD" id="cd00603">
    <property type="entry name" value="IPT_PCSR"/>
    <property type="match status" value="1"/>
</dbReference>
<dbReference type="Pfam" id="PF01833">
    <property type="entry name" value="TIG"/>
    <property type="match status" value="1"/>
</dbReference>
<gene>
    <name evidence="13" type="ORF">KME32_14885</name>
</gene>
<evidence type="ECO:0000256" key="1">
    <source>
        <dbReference type="ARBA" id="ARBA00004115"/>
    </source>
</evidence>
<dbReference type="Pfam" id="PF11721">
    <property type="entry name" value="Malectin"/>
    <property type="match status" value="1"/>
</dbReference>
<dbReference type="InterPro" id="IPR002909">
    <property type="entry name" value="IPT_dom"/>
</dbReference>
<keyword evidence="9" id="KW-0119">Carbohydrate metabolism</keyword>
<keyword evidence="3" id="KW-0812">Transmembrane</keyword>
<keyword evidence="5" id="KW-0256">Endoplasmic reticulum</keyword>
<comment type="subcellular location">
    <subcellularLocation>
        <location evidence="1">Endoplasmic reticulum membrane</location>
        <topology evidence="1">Single-pass type I membrane protein</topology>
    </subcellularLocation>
</comment>
<dbReference type="Gene3D" id="2.120.10.30">
    <property type="entry name" value="TolB, C-terminal domain"/>
    <property type="match status" value="1"/>
</dbReference>
<dbReference type="Pfam" id="PF07995">
    <property type="entry name" value="GSDH"/>
    <property type="match status" value="1"/>
</dbReference>
<comment type="similarity">
    <text evidence="2">Belongs to the malectin family.</text>
</comment>
<dbReference type="SUPFAM" id="SSF50952">
    <property type="entry name" value="Soluble quinoprotein glucose dehydrogenase"/>
    <property type="match status" value="1"/>
</dbReference>
<evidence type="ECO:0000256" key="2">
    <source>
        <dbReference type="ARBA" id="ARBA00009141"/>
    </source>
</evidence>